<evidence type="ECO:0000313" key="1">
    <source>
        <dbReference type="EMBL" id="KAJ9585915.1"/>
    </source>
</evidence>
<proteinExistence type="predicted"/>
<name>A0AAD7ZSQ0_DIPPU</name>
<dbReference type="AlphaFoldDB" id="A0AAD7ZSQ0"/>
<dbReference type="EMBL" id="JASPKZ010007235">
    <property type="protein sequence ID" value="KAJ9585915.1"/>
    <property type="molecule type" value="Genomic_DNA"/>
</dbReference>
<reference evidence="1" key="2">
    <citation type="submission" date="2023-05" db="EMBL/GenBank/DDBJ databases">
        <authorList>
            <person name="Fouks B."/>
        </authorList>
    </citation>
    <scope>NUCLEOTIDE SEQUENCE</scope>
    <source>
        <strain evidence="1">Stay&amp;Tobe</strain>
        <tissue evidence="1">Testes</tissue>
    </source>
</reference>
<evidence type="ECO:0000313" key="2">
    <source>
        <dbReference type="Proteomes" id="UP001233999"/>
    </source>
</evidence>
<organism evidence="1 2">
    <name type="scientific">Diploptera punctata</name>
    <name type="common">Pacific beetle cockroach</name>
    <dbReference type="NCBI Taxonomy" id="6984"/>
    <lineage>
        <taxon>Eukaryota</taxon>
        <taxon>Metazoa</taxon>
        <taxon>Ecdysozoa</taxon>
        <taxon>Arthropoda</taxon>
        <taxon>Hexapoda</taxon>
        <taxon>Insecta</taxon>
        <taxon>Pterygota</taxon>
        <taxon>Neoptera</taxon>
        <taxon>Polyneoptera</taxon>
        <taxon>Dictyoptera</taxon>
        <taxon>Blattodea</taxon>
        <taxon>Blaberoidea</taxon>
        <taxon>Blaberidae</taxon>
        <taxon>Diplopterinae</taxon>
        <taxon>Diploptera</taxon>
    </lineage>
</organism>
<reference evidence="1" key="1">
    <citation type="journal article" date="2023" name="IScience">
        <title>Live-bearing cockroach genome reveals convergent evolutionary mechanisms linked to viviparity in insects and beyond.</title>
        <authorList>
            <person name="Fouks B."/>
            <person name="Harrison M.C."/>
            <person name="Mikhailova A.A."/>
            <person name="Marchal E."/>
            <person name="English S."/>
            <person name="Carruthers M."/>
            <person name="Jennings E.C."/>
            <person name="Chiamaka E.L."/>
            <person name="Frigard R.A."/>
            <person name="Pippel M."/>
            <person name="Attardo G.M."/>
            <person name="Benoit J.B."/>
            <person name="Bornberg-Bauer E."/>
            <person name="Tobe S.S."/>
        </authorList>
    </citation>
    <scope>NUCLEOTIDE SEQUENCE</scope>
    <source>
        <strain evidence="1">Stay&amp;Tobe</strain>
    </source>
</reference>
<feature type="non-terminal residue" evidence="1">
    <location>
        <position position="1"/>
    </location>
</feature>
<sequence length="130" mass="14713">MSRCSCPIQRQDIPYFVTDAFLCAFEDPISLSARQQRLSGPLFRSSPSPPSLALDAWLCDCNVPWSEARLIAEADWLVVINLASNWETILICPCLHFPILSLTRNIHAVFCSFTVKSPIKELYLLLDLQE</sequence>
<protein>
    <submittedName>
        <fullName evidence="1">Uncharacterized protein</fullName>
    </submittedName>
</protein>
<accession>A0AAD7ZSQ0</accession>
<comment type="caution">
    <text evidence="1">The sequence shown here is derived from an EMBL/GenBank/DDBJ whole genome shotgun (WGS) entry which is preliminary data.</text>
</comment>
<gene>
    <name evidence="1" type="ORF">L9F63_020423</name>
</gene>
<keyword evidence="2" id="KW-1185">Reference proteome</keyword>
<dbReference type="Proteomes" id="UP001233999">
    <property type="component" value="Unassembled WGS sequence"/>
</dbReference>